<dbReference type="EMBL" id="BLYV01000386">
    <property type="protein sequence ID" value="GFP13859.1"/>
    <property type="molecule type" value="Genomic_DNA"/>
</dbReference>
<accession>A0AAN4ZXD6</accession>
<dbReference type="RefSeq" id="WP_003627348.1">
    <property type="nucleotide sequence ID" value="NZ_BLYU01000445.1"/>
</dbReference>
<protein>
    <recommendedName>
        <fullName evidence="3">Atpase</fullName>
    </recommendedName>
</protein>
<dbReference type="Proteomes" id="UP000630086">
    <property type="component" value="Unassembled WGS sequence"/>
</dbReference>
<evidence type="ECO:0000313" key="1">
    <source>
        <dbReference type="EMBL" id="GFP13859.1"/>
    </source>
</evidence>
<dbReference type="KEGG" id="lhd:HUO_10350"/>
<name>A0AAN4ZXD6_LACHE</name>
<evidence type="ECO:0008006" key="3">
    <source>
        <dbReference type="Google" id="ProtNLM"/>
    </source>
</evidence>
<sequence length="69" mass="8018">MINEFLKDKKAIYFTAIEENKEDNLRRFSAAINHFMDPDIISESSFSSFEAAFRQIAELAKKRASNFSH</sequence>
<organism evidence="1 2">
    <name type="scientific">Lactobacillus helveticus</name>
    <name type="common">Lactobacillus suntoryeus</name>
    <dbReference type="NCBI Taxonomy" id="1587"/>
    <lineage>
        <taxon>Bacteria</taxon>
        <taxon>Bacillati</taxon>
        <taxon>Bacillota</taxon>
        <taxon>Bacilli</taxon>
        <taxon>Lactobacillales</taxon>
        <taxon>Lactobacillaceae</taxon>
        <taxon>Lactobacillus</taxon>
    </lineage>
</organism>
<reference evidence="1" key="1">
    <citation type="submission" date="2020-07" db="EMBL/GenBank/DDBJ databases">
        <title>Draft genome sequence of Lactobacillus helveticus strain JCM 1062.</title>
        <authorList>
            <person name="Endo A."/>
            <person name="Maeno S."/>
            <person name="Kido Y."/>
        </authorList>
    </citation>
    <scope>NUCLEOTIDE SEQUENCE</scope>
    <source>
        <strain evidence="1">JCM 1062</strain>
    </source>
</reference>
<dbReference type="AlphaFoldDB" id="A0AAN4ZXD6"/>
<proteinExistence type="predicted"/>
<evidence type="ECO:0000313" key="2">
    <source>
        <dbReference type="Proteomes" id="UP000630086"/>
    </source>
</evidence>
<comment type="caution">
    <text evidence="1">The sequence shown here is derived from an EMBL/GenBank/DDBJ whole genome shotgun (WGS) entry which is preliminary data.</text>
</comment>
<gene>
    <name evidence="1" type="ORF">LHEJCM1062_17310</name>
</gene>